<organism evidence="1 2">
    <name type="scientific">Trifolium pratense</name>
    <name type="common">Red clover</name>
    <dbReference type="NCBI Taxonomy" id="57577"/>
    <lineage>
        <taxon>Eukaryota</taxon>
        <taxon>Viridiplantae</taxon>
        <taxon>Streptophyta</taxon>
        <taxon>Embryophyta</taxon>
        <taxon>Tracheophyta</taxon>
        <taxon>Spermatophyta</taxon>
        <taxon>Magnoliopsida</taxon>
        <taxon>eudicotyledons</taxon>
        <taxon>Gunneridae</taxon>
        <taxon>Pentapetalae</taxon>
        <taxon>rosids</taxon>
        <taxon>fabids</taxon>
        <taxon>Fabales</taxon>
        <taxon>Fabaceae</taxon>
        <taxon>Papilionoideae</taxon>
        <taxon>50 kb inversion clade</taxon>
        <taxon>NPAAA clade</taxon>
        <taxon>Hologalegina</taxon>
        <taxon>IRL clade</taxon>
        <taxon>Trifolieae</taxon>
        <taxon>Trifolium</taxon>
    </lineage>
</organism>
<dbReference type="Proteomes" id="UP001177021">
    <property type="component" value="Unassembled WGS sequence"/>
</dbReference>
<gene>
    <name evidence="1" type="ORF">MILVUS5_LOCUS4904</name>
</gene>
<protein>
    <submittedName>
        <fullName evidence="1">Uncharacterized protein</fullName>
    </submittedName>
</protein>
<evidence type="ECO:0000313" key="2">
    <source>
        <dbReference type="Proteomes" id="UP001177021"/>
    </source>
</evidence>
<evidence type="ECO:0000313" key="1">
    <source>
        <dbReference type="EMBL" id="CAJ2633878.1"/>
    </source>
</evidence>
<sequence length="69" mass="7750">MLGSTLAAVICNINSNQLKLCRGAFTVRNPPNQSNECYDVIRRANLTCVYSYKSILPPIWKHRPNVKAS</sequence>
<dbReference type="EMBL" id="CASHSV030000002">
    <property type="protein sequence ID" value="CAJ2633878.1"/>
    <property type="molecule type" value="Genomic_DNA"/>
</dbReference>
<comment type="caution">
    <text evidence="1">The sequence shown here is derived from an EMBL/GenBank/DDBJ whole genome shotgun (WGS) entry which is preliminary data.</text>
</comment>
<proteinExistence type="predicted"/>
<accession>A0ACB0IQC7</accession>
<name>A0ACB0IQC7_TRIPR</name>
<reference evidence="1" key="1">
    <citation type="submission" date="2023-10" db="EMBL/GenBank/DDBJ databases">
        <authorList>
            <person name="Rodriguez Cubillos JULIANA M."/>
            <person name="De Vega J."/>
        </authorList>
    </citation>
    <scope>NUCLEOTIDE SEQUENCE</scope>
</reference>
<keyword evidence="2" id="KW-1185">Reference proteome</keyword>